<dbReference type="AlphaFoldDB" id="A0A7C4AQK4"/>
<feature type="binding site" description="in other chain" evidence="6">
    <location>
        <position position="127"/>
    </location>
    <ligand>
        <name>NAD(+)</name>
        <dbReference type="ChEBI" id="CHEBI:57540"/>
        <note>ligand shared between two adjacent protomers</note>
    </ligand>
</feature>
<accession>A0A7C4AQK4</accession>
<comment type="similarity">
    <text evidence="6">Belongs to the THI4 family.</text>
</comment>
<feature type="binding site" description="in other chain" evidence="6">
    <location>
        <position position="63"/>
    </location>
    <ligand>
        <name>NAD(+)</name>
        <dbReference type="ChEBI" id="CHEBI:57540"/>
        <note>ligand shared between two adjacent protomers</note>
    </ligand>
</feature>
<evidence type="ECO:0000256" key="2">
    <source>
        <dbReference type="ARBA" id="ARBA00022723"/>
    </source>
</evidence>
<evidence type="ECO:0000256" key="6">
    <source>
        <dbReference type="HAMAP-Rule" id="MF_00304"/>
    </source>
</evidence>
<keyword evidence="1 6" id="KW-0808">Transferase</keyword>
<dbReference type="SUPFAM" id="SSF51905">
    <property type="entry name" value="FAD/NAD(P)-binding domain"/>
    <property type="match status" value="1"/>
</dbReference>
<keyword evidence="4 6" id="KW-0408">Iron</keyword>
<dbReference type="EC" id="2.4.2.59" evidence="6"/>
<dbReference type="PANTHER" id="PTHR43422:SF3">
    <property type="entry name" value="THIAMINE THIAZOLE SYNTHASE"/>
    <property type="match status" value="1"/>
</dbReference>
<dbReference type="GO" id="GO:0009229">
    <property type="term" value="P:thiamine diphosphate biosynthetic process"/>
    <property type="evidence" value="ECO:0007669"/>
    <property type="project" value="UniProtKB-UniRule"/>
</dbReference>
<keyword evidence="2 6" id="KW-0479">Metal-binding</keyword>
<dbReference type="GO" id="GO:0005506">
    <property type="term" value="F:iron ion binding"/>
    <property type="evidence" value="ECO:0007669"/>
    <property type="project" value="UniProtKB-UniRule"/>
</dbReference>
<dbReference type="EMBL" id="DTGT01000058">
    <property type="protein sequence ID" value="HGH59999.1"/>
    <property type="molecule type" value="Genomic_DNA"/>
</dbReference>
<dbReference type="NCBIfam" id="TIGR00292">
    <property type="entry name" value="sulfide-dependent adenosine diphosphate thiazole synthase"/>
    <property type="match status" value="1"/>
</dbReference>
<evidence type="ECO:0000256" key="4">
    <source>
        <dbReference type="ARBA" id="ARBA00023004"/>
    </source>
</evidence>
<dbReference type="InterPro" id="IPR036188">
    <property type="entry name" value="FAD/NAD-bd_sf"/>
</dbReference>
<evidence type="ECO:0000313" key="7">
    <source>
        <dbReference type="EMBL" id="HGH59999.1"/>
    </source>
</evidence>
<dbReference type="HAMAP" id="MF_00304">
    <property type="entry name" value="Thi4"/>
    <property type="match status" value="1"/>
</dbReference>
<feature type="binding site" evidence="6">
    <location>
        <begin position="153"/>
        <end position="155"/>
    </location>
    <ligand>
        <name>NAD(+)</name>
        <dbReference type="ChEBI" id="CHEBI:57540"/>
        <note>ligand shared between two adjacent protomers</note>
    </ligand>
</feature>
<name>A0A7C4AQK4_9BACT</name>
<feature type="binding site" description="in other chain" evidence="6">
    <location>
        <position position="36"/>
    </location>
    <ligand>
        <name>NAD(+)</name>
        <dbReference type="ChEBI" id="CHEBI:57540"/>
        <note>ligand shared between two adjacent protomers</note>
    </ligand>
</feature>
<protein>
    <recommendedName>
        <fullName evidence="6">Thiamine thiazole synthase</fullName>
        <ecNumber evidence="6">2.4.2.59</ecNumber>
    </recommendedName>
</protein>
<comment type="catalytic activity">
    <reaction evidence="6">
        <text>hydrogen sulfide + glycine + NAD(+) = ADP-5-ethyl-4-methylthiazole-2-carboxylate + nicotinamide + 3 H2O + H(+)</text>
        <dbReference type="Rhea" id="RHEA:55704"/>
        <dbReference type="ChEBI" id="CHEBI:15377"/>
        <dbReference type="ChEBI" id="CHEBI:15378"/>
        <dbReference type="ChEBI" id="CHEBI:17154"/>
        <dbReference type="ChEBI" id="CHEBI:29919"/>
        <dbReference type="ChEBI" id="CHEBI:57305"/>
        <dbReference type="ChEBI" id="CHEBI:57540"/>
        <dbReference type="ChEBI" id="CHEBI:139151"/>
        <dbReference type="EC" id="2.4.2.59"/>
    </reaction>
</comment>
<feature type="binding site" description="in other chain" evidence="6">
    <location>
        <begin position="55"/>
        <end position="56"/>
    </location>
    <ligand>
        <name>NAD(+)</name>
        <dbReference type="ChEBI" id="CHEBI:57540"/>
        <note>ligand shared between two adjacent protomers</note>
    </ligand>
</feature>
<dbReference type="GO" id="GO:0052837">
    <property type="term" value="P:thiazole biosynthetic process"/>
    <property type="evidence" value="ECO:0007669"/>
    <property type="project" value="UniProtKB-UniRule"/>
</dbReference>
<comment type="caution">
    <text evidence="6">Lacks conserved residue(s) required for the propagation of feature annotation.</text>
</comment>
<dbReference type="UniPathway" id="UPA00060"/>
<keyword evidence="5 6" id="KW-0520">NAD</keyword>
<dbReference type="GO" id="GO:0016763">
    <property type="term" value="F:pentosyltransferase activity"/>
    <property type="evidence" value="ECO:0007669"/>
    <property type="project" value="UniProtKB-UniRule"/>
</dbReference>
<comment type="subunit">
    <text evidence="6">Homooctamer; tetramer of dimers.</text>
</comment>
<comment type="function">
    <text evidence="6">Involved in the biosynthesis of the thiazole moiety of thiamine. Catalyzes the conversion of NAD and glycine to adenosine diphosphate 5-(2-hydroxyethyl)-4-methylthiazole-2-carboxylate (ADT), an adenylated thiazole intermediate, using free sulfide as a source of sulfur.</text>
</comment>
<dbReference type="PRINTS" id="PR00419">
    <property type="entry name" value="ADXRDTASE"/>
</dbReference>
<comment type="pathway">
    <text evidence="6">Cofactor biosynthesis; thiamine diphosphate biosynthesis.</text>
</comment>
<feature type="binding site" description="in other chain" evidence="6">
    <location>
        <position position="170"/>
    </location>
    <ligand>
        <name>Fe cation</name>
        <dbReference type="ChEBI" id="CHEBI:24875"/>
        <note>ligand shared between two adjacent protomers</note>
    </ligand>
</feature>
<dbReference type="Pfam" id="PF01946">
    <property type="entry name" value="Thi4"/>
    <property type="match status" value="1"/>
</dbReference>
<feature type="binding site" description="in other chain" evidence="6">
    <location>
        <position position="224"/>
    </location>
    <ligand>
        <name>NAD(+)</name>
        <dbReference type="ChEBI" id="CHEBI:57540"/>
        <note>ligand shared between two adjacent protomers</note>
    </ligand>
</feature>
<dbReference type="InterPro" id="IPR002922">
    <property type="entry name" value="Thi4_fam"/>
</dbReference>
<evidence type="ECO:0000256" key="3">
    <source>
        <dbReference type="ARBA" id="ARBA00022977"/>
    </source>
</evidence>
<organism evidence="7">
    <name type="scientific">Desulfomonile tiedjei</name>
    <dbReference type="NCBI Taxonomy" id="2358"/>
    <lineage>
        <taxon>Bacteria</taxon>
        <taxon>Pseudomonadati</taxon>
        <taxon>Thermodesulfobacteriota</taxon>
        <taxon>Desulfomonilia</taxon>
        <taxon>Desulfomonilales</taxon>
        <taxon>Desulfomonilaceae</taxon>
        <taxon>Desulfomonile</taxon>
    </lineage>
</organism>
<comment type="cofactor">
    <cofactor evidence="6">
        <name>Fe(2+)</name>
        <dbReference type="ChEBI" id="CHEBI:29033"/>
    </cofactor>
</comment>
<feature type="binding site" evidence="6">
    <location>
        <position position="234"/>
    </location>
    <ligand>
        <name>glycine</name>
        <dbReference type="ChEBI" id="CHEBI:57305"/>
    </ligand>
</feature>
<evidence type="ECO:0000256" key="5">
    <source>
        <dbReference type="ARBA" id="ARBA00023027"/>
    </source>
</evidence>
<dbReference type="GO" id="GO:0009228">
    <property type="term" value="P:thiamine biosynthetic process"/>
    <property type="evidence" value="ECO:0007669"/>
    <property type="project" value="UniProtKB-KW"/>
</dbReference>
<feature type="binding site" evidence="6">
    <location>
        <position position="155"/>
    </location>
    <ligand>
        <name>Fe cation</name>
        <dbReference type="ChEBI" id="CHEBI:24875"/>
        <note>ligand shared between two adjacent protomers</note>
    </ligand>
</feature>
<comment type="caution">
    <text evidence="7">The sequence shown here is derived from an EMBL/GenBank/DDBJ whole genome shotgun (WGS) entry which is preliminary data.</text>
</comment>
<reference evidence="7" key="1">
    <citation type="journal article" date="2020" name="mSystems">
        <title>Genome- and Community-Level Interaction Insights into Carbon Utilization and Element Cycling Functions of Hydrothermarchaeota in Hydrothermal Sediment.</title>
        <authorList>
            <person name="Zhou Z."/>
            <person name="Liu Y."/>
            <person name="Xu W."/>
            <person name="Pan J."/>
            <person name="Luo Z.H."/>
            <person name="Li M."/>
        </authorList>
    </citation>
    <scope>NUCLEOTIDE SEQUENCE [LARGE SCALE GENOMIC DNA]</scope>
    <source>
        <strain evidence="7">SpSt-769</strain>
    </source>
</reference>
<dbReference type="PANTHER" id="PTHR43422">
    <property type="entry name" value="THIAMINE THIAZOLE SYNTHASE"/>
    <property type="match status" value="1"/>
</dbReference>
<evidence type="ECO:0000256" key="1">
    <source>
        <dbReference type="ARBA" id="ARBA00022679"/>
    </source>
</evidence>
<dbReference type="InterPro" id="IPR022828">
    <property type="entry name" value="Thi4_prok"/>
</dbReference>
<sequence length="259" mass="27762">MDLNEVIITQAIAEKFFAKLKRHLDNDVAIVGGGPSGLVAGYFLAKAGRKVALFERKLSVGGGMWGGGMMFNEIVVQKDAVRVLEEFGVRCSLYRENYYTADSIETVSSLIAQAVKAGLTIFNCMTVEDVMMRSEKITGLVLNWSPVEMAGLHVDPLAVAAQHVIDATGHATEIVKVVAKKVPGQLQTPSGKIEGEKAMWASRAETLTLENTREVFPGLFVAGMCANATLGGPRMGPIFGGMLLSGEKVAQMILKKSVS</sequence>
<dbReference type="Gene3D" id="3.50.50.60">
    <property type="entry name" value="FAD/NAD(P)-binding domain"/>
    <property type="match status" value="1"/>
</dbReference>
<gene>
    <name evidence="6" type="primary">thi4</name>
    <name evidence="7" type="ORF">ENV54_01725</name>
</gene>
<keyword evidence="3 6" id="KW-0784">Thiamine biosynthesis</keyword>
<proteinExistence type="inferred from homology"/>